<reference evidence="1" key="1">
    <citation type="submission" date="2021-02" db="EMBL/GenBank/DDBJ databases">
        <authorList>
            <person name="Nowell W R."/>
        </authorList>
    </citation>
    <scope>NUCLEOTIDE SEQUENCE</scope>
</reference>
<dbReference type="Proteomes" id="UP000663836">
    <property type="component" value="Unassembled WGS sequence"/>
</dbReference>
<evidence type="ECO:0000313" key="1">
    <source>
        <dbReference type="EMBL" id="CAF1100960.1"/>
    </source>
</evidence>
<evidence type="ECO:0000313" key="2">
    <source>
        <dbReference type="EMBL" id="CAF3952256.1"/>
    </source>
</evidence>
<proteinExistence type="predicted"/>
<organism evidence="1 3">
    <name type="scientific">Rotaria sordida</name>
    <dbReference type="NCBI Taxonomy" id="392033"/>
    <lineage>
        <taxon>Eukaryota</taxon>
        <taxon>Metazoa</taxon>
        <taxon>Spiralia</taxon>
        <taxon>Gnathifera</taxon>
        <taxon>Rotifera</taxon>
        <taxon>Eurotatoria</taxon>
        <taxon>Bdelloidea</taxon>
        <taxon>Philodinida</taxon>
        <taxon>Philodinidae</taxon>
        <taxon>Rotaria</taxon>
    </lineage>
</organism>
<comment type="caution">
    <text evidence="1">The sequence shown here is derived from an EMBL/GenBank/DDBJ whole genome shotgun (WGS) entry which is preliminary data.</text>
</comment>
<dbReference type="AlphaFoldDB" id="A0A814P3C1"/>
<accession>A0A814P3C1</accession>
<dbReference type="EMBL" id="CAJNOT010000879">
    <property type="protein sequence ID" value="CAF1100960.1"/>
    <property type="molecule type" value="Genomic_DNA"/>
</dbReference>
<protein>
    <submittedName>
        <fullName evidence="1">Uncharacterized protein</fullName>
    </submittedName>
</protein>
<dbReference type="EMBL" id="CAJOBD010003509">
    <property type="protein sequence ID" value="CAF3952256.1"/>
    <property type="molecule type" value="Genomic_DNA"/>
</dbReference>
<sequence length="120" mass="14272">MIHNENDSVTIRRELLHKLTIPKYRIASRLAKTIDTNFKHEVNDPLVKIRLDKISKWTTNLIIHYTHERRLSTYKKDIHQLWNHIFVHTPVINTRLSVGKRNSANLTKELVCRRPQTNSQ</sequence>
<dbReference type="Proteomes" id="UP000663864">
    <property type="component" value="Unassembled WGS sequence"/>
</dbReference>
<gene>
    <name evidence="2" type="ORF">JBS370_LOCUS23603</name>
    <name evidence="1" type="ORF">ZHD862_LOCUS17595</name>
</gene>
<evidence type="ECO:0000313" key="3">
    <source>
        <dbReference type="Proteomes" id="UP000663864"/>
    </source>
</evidence>
<name>A0A814P3C1_9BILA</name>